<proteinExistence type="predicted"/>
<keyword evidence="1" id="KW-0547">Nucleotide-binding</keyword>
<feature type="compositionally biased region" description="Basic and acidic residues" evidence="6">
    <location>
        <begin position="156"/>
        <end position="168"/>
    </location>
</feature>
<dbReference type="CDD" id="cd18795">
    <property type="entry name" value="SF2_C_Ski2"/>
    <property type="match status" value="1"/>
</dbReference>
<dbReference type="GO" id="GO:0070478">
    <property type="term" value="P:nuclear-transcribed mRNA catabolic process, 3'-5' exonucleolytic nonsense-mediated decay"/>
    <property type="evidence" value="ECO:0000318"/>
    <property type="project" value="GO_Central"/>
</dbReference>
<evidence type="ECO:0000259" key="8">
    <source>
        <dbReference type="PROSITE" id="PS51194"/>
    </source>
</evidence>
<sequence length="1403" mass="154441">MQSVRFGNRPSFSSSIHFNAFFKASQKTRFSSQKALLFQAGRLLETPQKRRDQTFYSSLESRECATNVLLSNAAGKPASFGAPASCATRRRLRTLRVGPDTLTRFGESEETEDSGSEDNEGVEEWWQDSGASGRAPDVNPQFARAVAPADDEFTDLAERPAAESRWDREADDELSEGYSSDEEDFDSGEPPSAALTVLGEGPLGESSDQEGLREGLGEGLEEEWQENRMVDRVWELIERVQAGDEETVKLADIKAIFGFPIDKFQRLAIQAFLEGRSVVCCAPTGSGKTLIAEAAAAAVLARGKRILYTTPLKALSNQKLRDFRDKFGEENVGLVTGDASVNREAPILVMTTEILRNMLYSSVGAPEGFSNKLTNVEAVILDEVHYLSDISRGTVWEETIIYCPPEVRLVCLSATVANAEELADWIAQVHGPTELVTSTRRPVPLTWHFSTRNRLAPLLNETGTAINPRLVPSRNGRLGEGGWDEDSEFPEPRGYRKALRGGNGQVSFRGKGGRFRGRQMEEEDEKDLRRRQIPMLRDTLAQLYERDMLPAIWFIFSRKGCDQAVAKLKEAALLTPPEEEQVRTAVDEFRAKYPDAVREHAVGPLYRGLAAHHAGCLPLWKSFVEELFQRGLIKVVFATETLAAGINMPARTTVLSSLSKRGDNGISLLTSNAMLQMAGRAGRRGIDTKGNVVIVQTPFEDAEACTQLLFAGSDPLVSQFKATYGMALNLLQGASVPVDDVIDEDDVIEDVREQRYVRVGRTLDEARELVERSFGNYVGSEVMVVANRQLAKLEEDLERLEDQKAAFSAFDGEPTLENRLPSVDPADWEALIWWKERLKAEKRKKRALQAQLNEARAAHVLPSLKKPWIRPPVVCIEWAEGSAGLKSISALLVDTVPRPYFLDNRENEEEGPDDDMDDDIEGGGSPRASPLLDRIRGEAGLETGFDDEFAGGDRDGFEEDGMGLSDGFGEVRVDSDDQGRREDSSDDEYDGSYQKTGPHHVFDRALAEGYETGLSATERAASGQLASTSEATWQPSKPDSYYLCLGSDNSWYVVSNRAITSVHPGPKGESPLEPGEDPRGVLKARLKAAGSQNWVNLGGSKVDVWATEGAIETWTWTVQLPTPDSLRPAWTASPAVVAAWERLEAQKKVTAKVRKMVSTTPAFRELRLVKAAQAKLGAQTDRLEHKAARLRQRIASIEPSGWKEFVRVVQVLCQATAIEQPYSALVAENQTARLTPLGELAAAVRGSNELFLAMVFSDPEVANLTTEQIAAVAAAVGAAEDRKRSSSDGLYQSPSKDVLLWMDRVEATRAHLSELQDASGVQIPTDIDLAVAGLAEAWASGVTWKELLEDVRVDEGDIARLLRRTIDLLAQVPFWPHVSKQVKRAAQSAAKVMDRPPISELIG</sequence>
<dbReference type="SMART" id="SM00487">
    <property type="entry name" value="DEXDc"/>
    <property type="match status" value="1"/>
</dbReference>
<keyword evidence="10" id="KW-1185">Reference proteome</keyword>
<dbReference type="Pfam" id="PF25446">
    <property type="entry name" value="SH3_ISE2"/>
    <property type="match status" value="1"/>
</dbReference>
<dbReference type="InterPro" id="IPR011545">
    <property type="entry name" value="DEAD/DEAH_box_helicase_dom"/>
</dbReference>
<dbReference type="InterPro" id="IPR057416">
    <property type="entry name" value="SH3_ISE2"/>
</dbReference>
<evidence type="ECO:0000256" key="6">
    <source>
        <dbReference type="SAM" id="MobiDB-lite"/>
    </source>
</evidence>
<dbReference type="GO" id="GO:0016787">
    <property type="term" value="F:hydrolase activity"/>
    <property type="evidence" value="ECO:0007669"/>
    <property type="project" value="UniProtKB-KW"/>
</dbReference>
<feature type="compositionally biased region" description="Acidic residues" evidence="6">
    <location>
        <begin position="169"/>
        <end position="187"/>
    </location>
</feature>
<dbReference type="SMART" id="SM00490">
    <property type="entry name" value="HELICc"/>
    <property type="match status" value="1"/>
</dbReference>
<feature type="compositionally biased region" description="Acidic residues" evidence="6">
    <location>
        <begin position="906"/>
        <end position="921"/>
    </location>
</feature>
<evidence type="ECO:0000256" key="5">
    <source>
        <dbReference type="SAM" id="Coils"/>
    </source>
</evidence>
<evidence type="ECO:0000256" key="4">
    <source>
        <dbReference type="ARBA" id="ARBA00022840"/>
    </source>
</evidence>
<dbReference type="OMA" id="RRGCDKA"/>
<dbReference type="SMART" id="SM01142">
    <property type="entry name" value="DSHCT"/>
    <property type="match status" value="1"/>
</dbReference>
<dbReference type="InterPro" id="IPR012961">
    <property type="entry name" value="Ski2/MTR4_C"/>
</dbReference>
<name>A0A1Y1HU47_KLENI</name>
<dbReference type="InterPro" id="IPR014001">
    <property type="entry name" value="Helicase_ATP-bd"/>
</dbReference>
<feature type="region of interest" description="Disordered" evidence="6">
    <location>
        <begin position="903"/>
        <end position="1002"/>
    </location>
</feature>
<feature type="domain" description="Helicase C-terminal" evidence="8">
    <location>
        <begin position="539"/>
        <end position="731"/>
    </location>
</feature>
<dbReference type="InterPro" id="IPR050699">
    <property type="entry name" value="RNA-DNA_Helicase"/>
</dbReference>
<dbReference type="PANTHER" id="PTHR12131:SF1">
    <property type="entry name" value="ATP-DEPENDENT RNA HELICASE SUPV3L1, MITOCHONDRIAL-RELATED"/>
    <property type="match status" value="1"/>
</dbReference>
<feature type="compositionally biased region" description="Acidic residues" evidence="6">
    <location>
        <begin position="944"/>
        <end position="961"/>
    </location>
</feature>
<dbReference type="EMBL" id="DF237005">
    <property type="protein sequence ID" value="GAQ80521.1"/>
    <property type="molecule type" value="Genomic_DNA"/>
</dbReference>
<evidence type="ECO:0000313" key="9">
    <source>
        <dbReference type="EMBL" id="GAQ80521.1"/>
    </source>
</evidence>
<dbReference type="Gene3D" id="3.40.50.300">
    <property type="entry name" value="P-loop containing nucleotide triphosphate hydrolases"/>
    <property type="match status" value="2"/>
</dbReference>
<keyword evidence="5" id="KW-0175">Coiled coil</keyword>
<organism evidence="9 10">
    <name type="scientific">Klebsormidium nitens</name>
    <name type="common">Green alga</name>
    <name type="synonym">Ulothrix nitens</name>
    <dbReference type="NCBI Taxonomy" id="105231"/>
    <lineage>
        <taxon>Eukaryota</taxon>
        <taxon>Viridiplantae</taxon>
        <taxon>Streptophyta</taxon>
        <taxon>Klebsormidiophyceae</taxon>
        <taxon>Klebsormidiales</taxon>
        <taxon>Klebsormidiaceae</taxon>
        <taxon>Klebsormidium</taxon>
    </lineage>
</organism>
<dbReference type="InterPro" id="IPR027417">
    <property type="entry name" value="P-loop_NTPase"/>
</dbReference>
<dbReference type="GO" id="GO:0055087">
    <property type="term" value="C:Ski complex"/>
    <property type="evidence" value="ECO:0000318"/>
    <property type="project" value="GO_Central"/>
</dbReference>
<feature type="region of interest" description="Disordered" evidence="6">
    <location>
        <begin position="97"/>
        <end position="214"/>
    </location>
</feature>
<accession>A0A1Y1HU47</accession>
<feature type="compositionally biased region" description="Basic and acidic residues" evidence="6">
    <location>
        <begin position="969"/>
        <end position="983"/>
    </location>
</feature>
<dbReference type="SUPFAM" id="SSF52540">
    <property type="entry name" value="P-loop containing nucleoside triphosphate hydrolases"/>
    <property type="match status" value="1"/>
</dbReference>
<gene>
    <name evidence="9" type="ORF">KFL_000560110</name>
</gene>
<dbReference type="InterPro" id="IPR001650">
    <property type="entry name" value="Helicase_C-like"/>
</dbReference>
<evidence type="ECO:0000256" key="1">
    <source>
        <dbReference type="ARBA" id="ARBA00022741"/>
    </source>
</evidence>
<dbReference type="GO" id="GO:0005524">
    <property type="term" value="F:ATP binding"/>
    <property type="evidence" value="ECO:0007669"/>
    <property type="project" value="UniProtKB-KW"/>
</dbReference>
<dbReference type="Gene3D" id="1.10.3380.30">
    <property type="match status" value="1"/>
</dbReference>
<dbReference type="GO" id="GO:0003676">
    <property type="term" value="F:nucleic acid binding"/>
    <property type="evidence" value="ECO:0007669"/>
    <property type="project" value="InterPro"/>
</dbReference>
<keyword evidence="4" id="KW-0067">ATP-binding</keyword>
<feature type="coiled-coil region" evidence="5">
    <location>
        <begin position="783"/>
        <end position="810"/>
    </location>
</feature>
<dbReference type="Pfam" id="PF00270">
    <property type="entry name" value="DEAD"/>
    <property type="match status" value="1"/>
</dbReference>
<dbReference type="PANTHER" id="PTHR12131">
    <property type="entry name" value="ATP-DEPENDENT RNA AND DNA HELICASE"/>
    <property type="match status" value="1"/>
</dbReference>
<protein>
    <submittedName>
        <fullName evidence="9">DEAD-like helicases superfamily</fullName>
    </submittedName>
</protein>
<dbReference type="PROSITE" id="PS51194">
    <property type="entry name" value="HELICASE_CTER"/>
    <property type="match status" value="1"/>
</dbReference>
<evidence type="ECO:0000256" key="2">
    <source>
        <dbReference type="ARBA" id="ARBA00022801"/>
    </source>
</evidence>
<keyword evidence="3 9" id="KW-0347">Helicase</keyword>
<evidence type="ECO:0000256" key="3">
    <source>
        <dbReference type="ARBA" id="ARBA00022806"/>
    </source>
</evidence>
<feature type="domain" description="Helicase ATP-binding" evidence="7">
    <location>
        <begin position="269"/>
        <end position="434"/>
    </location>
</feature>
<evidence type="ECO:0000313" key="10">
    <source>
        <dbReference type="Proteomes" id="UP000054558"/>
    </source>
</evidence>
<dbReference type="GO" id="GO:0003724">
    <property type="term" value="F:RNA helicase activity"/>
    <property type="evidence" value="ECO:0000318"/>
    <property type="project" value="GO_Central"/>
</dbReference>
<evidence type="ECO:0000259" key="7">
    <source>
        <dbReference type="PROSITE" id="PS51192"/>
    </source>
</evidence>
<feature type="compositionally biased region" description="Acidic residues" evidence="6">
    <location>
        <begin position="108"/>
        <end position="126"/>
    </location>
</feature>
<dbReference type="OrthoDB" id="64767at2759"/>
<reference evidence="9 10" key="1">
    <citation type="journal article" date="2014" name="Nat. Commun.">
        <title>Klebsormidium flaccidum genome reveals primary factors for plant terrestrial adaptation.</title>
        <authorList>
            <person name="Hori K."/>
            <person name="Maruyama F."/>
            <person name="Fujisawa T."/>
            <person name="Togashi T."/>
            <person name="Yamamoto N."/>
            <person name="Seo M."/>
            <person name="Sato S."/>
            <person name="Yamada T."/>
            <person name="Mori H."/>
            <person name="Tajima N."/>
            <person name="Moriyama T."/>
            <person name="Ikeuchi M."/>
            <person name="Watanabe M."/>
            <person name="Wada H."/>
            <person name="Kobayashi K."/>
            <person name="Saito M."/>
            <person name="Masuda T."/>
            <person name="Sasaki-Sekimoto Y."/>
            <person name="Mashiguchi K."/>
            <person name="Awai K."/>
            <person name="Shimojima M."/>
            <person name="Masuda S."/>
            <person name="Iwai M."/>
            <person name="Nobusawa T."/>
            <person name="Narise T."/>
            <person name="Kondo S."/>
            <person name="Saito H."/>
            <person name="Sato R."/>
            <person name="Murakawa M."/>
            <person name="Ihara Y."/>
            <person name="Oshima-Yamada Y."/>
            <person name="Ohtaka K."/>
            <person name="Satoh M."/>
            <person name="Sonobe K."/>
            <person name="Ishii M."/>
            <person name="Ohtani R."/>
            <person name="Kanamori-Sato M."/>
            <person name="Honoki R."/>
            <person name="Miyazaki D."/>
            <person name="Mochizuki H."/>
            <person name="Umetsu J."/>
            <person name="Higashi K."/>
            <person name="Shibata D."/>
            <person name="Kamiya Y."/>
            <person name="Sato N."/>
            <person name="Nakamura Y."/>
            <person name="Tabata S."/>
            <person name="Ida S."/>
            <person name="Kurokawa K."/>
            <person name="Ohta H."/>
        </authorList>
    </citation>
    <scope>NUCLEOTIDE SEQUENCE [LARGE SCALE GENOMIC DNA]</scope>
    <source>
        <strain evidence="9 10">NIES-2285</strain>
    </source>
</reference>
<dbReference type="PROSITE" id="PS51192">
    <property type="entry name" value="HELICASE_ATP_BIND_1"/>
    <property type="match status" value="1"/>
</dbReference>
<dbReference type="Pfam" id="PF08148">
    <property type="entry name" value="DSHCT"/>
    <property type="match status" value="1"/>
</dbReference>
<dbReference type="Proteomes" id="UP000054558">
    <property type="component" value="Unassembled WGS sequence"/>
</dbReference>
<keyword evidence="2" id="KW-0378">Hydrolase</keyword>
<dbReference type="STRING" id="105231.A0A1Y1HU47"/>